<feature type="region of interest" description="Disordered" evidence="1">
    <location>
        <begin position="456"/>
        <end position="475"/>
    </location>
</feature>
<keyword evidence="2" id="KW-0456">Lyase</keyword>
<dbReference type="InterPro" id="IPR011050">
    <property type="entry name" value="Pectin_lyase_fold/virulence"/>
</dbReference>
<sequence length="475" mass="51119">MSRSTSILVLVAFVLAGVNWGIASEITVNSVETLKAAVSQAVPGDMIIVSSGDYSKPIDIVGRGSDVSHITIRSEQGAPVVLNGPIYLRGSYLSLEGFDFGPKGRVEFAEGRGHRLWRCRFDALKAGHWVRFQDEATHCEIGYCSFTNDDNAGESGNQQIIQILRSDETGPDYHHIHHNYFANVTPGEDSNGFETIQLFHGAEGGRGSSQSIVEYNVFERCNGEVEMISVKCSDNIIRYNLIKECRGGLVVRKGTGNLIEGNVFLGNNVEKTSGIRFQGNEQIVVNNFMSNLAYSAISLHNGDPENYYDPVQGATIAFNTIINCGRAFNIGVRHPKLDSSISPVDVVIANNILVTSGTQIFDPDGAMASWKVEGNLAFGTTPELADLSGFTFQDPLLVPSLGGIFVPTAGSPAITQAQGEYPDITKDIYGTPRSVEGKTIGAVEFTLPELPVSRATVGPDAAPHEATSILDSSVL</sequence>
<dbReference type="Proteomes" id="UP001324993">
    <property type="component" value="Chromosome"/>
</dbReference>
<proteinExistence type="predicted"/>
<evidence type="ECO:0000313" key="2">
    <source>
        <dbReference type="EMBL" id="WPJ97844.1"/>
    </source>
</evidence>
<reference evidence="2 3" key="1">
    <citation type="submission" date="2023-11" db="EMBL/GenBank/DDBJ databases">
        <title>Coraliomargarita sp. nov., isolated from marine algae.</title>
        <authorList>
            <person name="Lee J.K."/>
            <person name="Baek J.H."/>
            <person name="Kim J.M."/>
            <person name="Choi D.G."/>
            <person name="Jeon C.O."/>
        </authorList>
    </citation>
    <scope>NUCLEOTIDE SEQUENCE [LARGE SCALE GENOMIC DNA]</scope>
    <source>
        <strain evidence="2 3">J2-16</strain>
    </source>
</reference>
<dbReference type="InterPro" id="IPR039513">
    <property type="entry name" value="PL-6"/>
</dbReference>
<dbReference type="Gene3D" id="2.160.20.10">
    <property type="entry name" value="Single-stranded right-handed beta-helix, Pectin lyase-like"/>
    <property type="match status" value="1"/>
</dbReference>
<keyword evidence="3" id="KW-1185">Reference proteome</keyword>
<gene>
    <name evidence="2" type="ORF">SH580_08985</name>
</gene>
<dbReference type="InterPro" id="IPR012334">
    <property type="entry name" value="Pectin_lyas_fold"/>
</dbReference>
<organism evidence="2 3">
    <name type="scientific">Coraliomargarita algicola</name>
    <dbReference type="NCBI Taxonomy" id="3092156"/>
    <lineage>
        <taxon>Bacteria</taxon>
        <taxon>Pseudomonadati</taxon>
        <taxon>Verrucomicrobiota</taxon>
        <taxon>Opitutia</taxon>
        <taxon>Puniceicoccales</taxon>
        <taxon>Coraliomargaritaceae</taxon>
        <taxon>Coraliomargarita</taxon>
    </lineage>
</organism>
<dbReference type="GO" id="GO:0016829">
    <property type="term" value="F:lyase activity"/>
    <property type="evidence" value="ECO:0007669"/>
    <property type="project" value="UniProtKB-KW"/>
</dbReference>
<dbReference type="InterPro" id="IPR006626">
    <property type="entry name" value="PbH1"/>
</dbReference>
<name>A0ABZ0RNN5_9BACT</name>
<dbReference type="Pfam" id="PF14592">
    <property type="entry name" value="Chondroitinas_B"/>
    <property type="match status" value="2"/>
</dbReference>
<accession>A0ABZ0RNN5</accession>
<dbReference type="EMBL" id="CP138858">
    <property type="protein sequence ID" value="WPJ97844.1"/>
    <property type="molecule type" value="Genomic_DNA"/>
</dbReference>
<dbReference type="CDD" id="cd14251">
    <property type="entry name" value="PL-6"/>
    <property type="match status" value="1"/>
</dbReference>
<evidence type="ECO:0000313" key="3">
    <source>
        <dbReference type="Proteomes" id="UP001324993"/>
    </source>
</evidence>
<protein>
    <submittedName>
        <fullName evidence="2">Polysaccharide lyase 6 family protein</fullName>
    </submittedName>
</protein>
<dbReference type="RefSeq" id="WP_319834664.1">
    <property type="nucleotide sequence ID" value="NZ_CP138858.1"/>
</dbReference>
<evidence type="ECO:0000256" key="1">
    <source>
        <dbReference type="SAM" id="MobiDB-lite"/>
    </source>
</evidence>
<dbReference type="SUPFAM" id="SSF51126">
    <property type="entry name" value="Pectin lyase-like"/>
    <property type="match status" value="1"/>
</dbReference>
<dbReference type="SMART" id="SM00710">
    <property type="entry name" value="PbH1"/>
    <property type="match status" value="4"/>
</dbReference>